<evidence type="ECO:0000313" key="3">
    <source>
        <dbReference type="Proteomes" id="UP001241092"/>
    </source>
</evidence>
<name>A0AAI8TPZ6_MYCME</name>
<sequence>MARTVLVTGATGTLGHHVVPEATAAGHQVRALSRHERVGYTGVHWHQGDLHSGTGLDAALDGTDVVIHCATQPTGGKDVVAARNLIASARRTGVGHLIYVSIVGIDAIPLPYYKTKLQVEQTLAESGLGHTVLRATQFHELIEAIFRGQRFFPALLALRGVRFQPIDTRDVATRLVELIDAEPSGRAPDIGGPEVHEHAELGRMYLAARGSGRRVVSLTIPGKIVAGYKTGVNLVPTNAAGTKTFQEYLASAA</sequence>
<evidence type="ECO:0000313" key="2">
    <source>
        <dbReference type="EMBL" id="BDY26716.1"/>
    </source>
</evidence>
<dbReference type="InterPro" id="IPR051207">
    <property type="entry name" value="ComplexI_NDUFA9_subunit"/>
</dbReference>
<feature type="domain" description="NAD(P)-binding" evidence="1">
    <location>
        <begin position="9"/>
        <end position="140"/>
    </location>
</feature>
<dbReference type="Pfam" id="PF13460">
    <property type="entry name" value="NAD_binding_10"/>
    <property type="match status" value="1"/>
</dbReference>
<dbReference type="Proteomes" id="UP001241092">
    <property type="component" value="Chromosome"/>
</dbReference>
<dbReference type="RefSeq" id="WP_286213450.1">
    <property type="nucleotide sequence ID" value="NZ_AP027452.1"/>
</dbReference>
<reference evidence="2" key="1">
    <citation type="submission" date="2023-03" db="EMBL/GenBank/DDBJ databases">
        <title>Draft genome sequence of a Mycolicibacterium mageritense strain H4_3_1 isolated from a hybrid biological-inorganic system reactor.</title>
        <authorList>
            <person name="Feng X."/>
            <person name="Kazama D."/>
            <person name="Sato K."/>
            <person name="Kobayashi H."/>
        </authorList>
    </citation>
    <scope>NUCLEOTIDE SEQUENCE</scope>
    <source>
        <strain evidence="2">H4_3_1</strain>
    </source>
</reference>
<dbReference type="AlphaFoldDB" id="A0AAI8TPZ6"/>
<dbReference type="PANTHER" id="PTHR12126:SF11">
    <property type="entry name" value="NADH DEHYDROGENASE [UBIQUINONE] 1 ALPHA SUBCOMPLEX SUBUNIT 9, MITOCHONDRIAL"/>
    <property type="match status" value="1"/>
</dbReference>
<organism evidence="2 3">
    <name type="scientific">Mycolicibacterium mageritense</name>
    <name type="common">Mycobacterium mageritense</name>
    <dbReference type="NCBI Taxonomy" id="53462"/>
    <lineage>
        <taxon>Bacteria</taxon>
        <taxon>Bacillati</taxon>
        <taxon>Actinomycetota</taxon>
        <taxon>Actinomycetes</taxon>
        <taxon>Mycobacteriales</taxon>
        <taxon>Mycobacteriaceae</taxon>
        <taxon>Mycolicibacterium</taxon>
    </lineage>
</organism>
<dbReference type="InterPro" id="IPR016040">
    <property type="entry name" value="NAD(P)-bd_dom"/>
</dbReference>
<dbReference type="PANTHER" id="PTHR12126">
    <property type="entry name" value="NADH-UBIQUINONE OXIDOREDUCTASE 39 KDA SUBUNIT-RELATED"/>
    <property type="match status" value="1"/>
</dbReference>
<evidence type="ECO:0000259" key="1">
    <source>
        <dbReference type="Pfam" id="PF13460"/>
    </source>
</evidence>
<proteinExistence type="predicted"/>
<accession>A0AAI8TPZ6</accession>
<dbReference type="GO" id="GO:0044877">
    <property type="term" value="F:protein-containing complex binding"/>
    <property type="evidence" value="ECO:0007669"/>
    <property type="project" value="TreeGrafter"/>
</dbReference>
<dbReference type="SUPFAM" id="SSF51735">
    <property type="entry name" value="NAD(P)-binding Rossmann-fold domains"/>
    <property type="match status" value="1"/>
</dbReference>
<dbReference type="EMBL" id="AP027452">
    <property type="protein sequence ID" value="BDY26716.1"/>
    <property type="molecule type" value="Genomic_DNA"/>
</dbReference>
<dbReference type="Gene3D" id="3.40.50.720">
    <property type="entry name" value="NAD(P)-binding Rossmann-like Domain"/>
    <property type="match status" value="1"/>
</dbReference>
<protein>
    <recommendedName>
        <fullName evidence="1">NAD(P)-binding domain-containing protein</fullName>
    </recommendedName>
</protein>
<gene>
    <name evidence="2" type="ORF">hbim_00631</name>
</gene>
<dbReference type="InterPro" id="IPR036291">
    <property type="entry name" value="NAD(P)-bd_dom_sf"/>
</dbReference>